<evidence type="ECO:0000313" key="2">
    <source>
        <dbReference type="EMBL" id="KAB8197713.1"/>
    </source>
</evidence>
<comment type="caution">
    <text evidence="2">The sequence shown here is derived from an EMBL/GenBank/DDBJ whole genome shotgun (WGS) entry which is preliminary data.</text>
</comment>
<feature type="region of interest" description="Disordered" evidence="1">
    <location>
        <begin position="1"/>
        <end position="32"/>
    </location>
</feature>
<proteinExistence type="predicted"/>
<dbReference type="InterPro" id="IPR036689">
    <property type="entry name" value="ESAT-6-like_sf"/>
</dbReference>
<dbReference type="OrthoDB" id="3538865at2"/>
<evidence type="ECO:0000256" key="1">
    <source>
        <dbReference type="SAM" id="MobiDB-lite"/>
    </source>
</evidence>
<sequence>MGGQPQDLPSTPIAPFQARPGSTQNPQTSWMTGAGWLSTDAADTIKDWFENTNPVAVQRAADYYLAAEELLNGFANDVKAKATELAGHYKGPTAKATQEQLQYFHASVRELAGKLGDVGRPLQAHAQTLARAQRDIKTSDDLGFFEGMPFKRMHDLENKAKNLLKDINEEIVHHYDQLPVSIKPRGFDPNLNVDDPFLKNIDMPPYDFDSDLKDTGNPYADPFDQRGLDPDAFDTDGFDTDRFDTDGIGDDGGLDARPIRTDGFNTSQTGSSGSPGSGLDGSGLTPRGFDPGGLNQPGLGDNSFGTSGLDPNSLDPNGLNDRTNLANNGPNTMMTGPDLSNTPTTGYGTAGTGGSSGYGSGGSAGYAASAATRGAGGMNGAPFFPAGMHPAGAQEENAIDRTSPLYEDDDVYTGGGSDTTVSELNHRTT</sequence>
<accession>A0A5C4WWY5</accession>
<keyword evidence="3" id="KW-1185">Reference proteome</keyword>
<dbReference type="RefSeq" id="WP_139628395.1">
    <property type="nucleotide sequence ID" value="NZ_CP045572.1"/>
</dbReference>
<name>A0A5C4WWY5_9ACTN</name>
<dbReference type="AlphaFoldDB" id="A0A5C4WWY5"/>
<dbReference type="SUPFAM" id="SSF140453">
    <property type="entry name" value="EsxAB dimer-like"/>
    <property type="match status" value="1"/>
</dbReference>
<evidence type="ECO:0000313" key="3">
    <source>
        <dbReference type="Proteomes" id="UP000312512"/>
    </source>
</evidence>
<gene>
    <name evidence="2" type="ORF">FH608_004070</name>
</gene>
<protein>
    <submittedName>
        <fullName evidence="2">Uncharacterized protein</fullName>
    </submittedName>
</protein>
<feature type="compositionally biased region" description="Polar residues" evidence="1">
    <location>
        <begin position="20"/>
        <end position="31"/>
    </location>
</feature>
<feature type="region of interest" description="Disordered" evidence="1">
    <location>
        <begin position="405"/>
        <end position="429"/>
    </location>
</feature>
<organism evidence="2 3">
    <name type="scientific">Nonomuraea phyllanthi</name>
    <dbReference type="NCBI Taxonomy" id="2219224"/>
    <lineage>
        <taxon>Bacteria</taxon>
        <taxon>Bacillati</taxon>
        <taxon>Actinomycetota</taxon>
        <taxon>Actinomycetes</taxon>
        <taxon>Streptosporangiales</taxon>
        <taxon>Streptosporangiaceae</taxon>
        <taxon>Nonomuraea</taxon>
    </lineage>
</organism>
<reference evidence="2 3" key="1">
    <citation type="submission" date="2019-10" db="EMBL/GenBank/DDBJ databases">
        <title>Nonomuraea sp. nov., isolated from Phyllanthus amarus.</title>
        <authorList>
            <person name="Klykleung N."/>
            <person name="Tanasupawat S."/>
        </authorList>
    </citation>
    <scope>NUCLEOTIDE SEQUENCE [LARGE SCALE GENOMIC DNA]</scope>
    <source>
        <strain evidence="2 3">PA1-10</strain>
    </source>
</reference>
<feature type="region of interest" description="Disordered" evidence="1">
    <location>
        <begin position="209"/>
        <end position="343"/>
    </location>
</feature>
<feature type="compositionally biased region" description="Polar residues" evidence="1">
    <location>
        <begin position="320"/>
        <end position="343"/>
    </location>
</feature>
<dbReference type="Proteomes" id="UP000312512">
    <property type="component" value="Unassembled WGS sequence"/>
</dbReference>
<dbReference type="Gene3D" id="1.10.287.1060">
    <property type="entry name" value="ESAT-6-like"/>
    <property type="match status" value="1"/>
</dbReference>
<dbReference type="EMBL" id="VDLX02000001">
    <property type="protein sequence ID" value="KAB8197713.1"/>
    <property type="molecule type" value="Genomic_DNA"/>
</dbReference>
<accession>A0A5P9YIC1</accession>